<reference evidence="3 4" key="1">
    <citation type="journal article" date="2019" name="Nat. Ecol. Evol.">
        <title>Megaphylogeny resolves global patterns of mushroom evolution.</title>
        <authorList>
            <person name="Varga T."/>
            <person name="Krizsan K."/>
            <person name="Foldi C."/>
            <person name="Dima B."/>
            <person name="Sanchez-Garcia M."/>
            <person name="Sanchez-Ramirez S."/>
            <person name="Szollosi G.J."/>
            <person name="Szarkandi J.G."/>
            <person name="Papp V."/>
            <person name="Albert L."/>
            <person name="Andreopoulos W."/>
            <person name="Angelini C."/>
            <person name="Antonin V."/>
            <person name="Barry K.W."/>
            <person name="Bougher N.L."/>
            <person name="Buchanan P."/>
            <person name="Buyck B."/>
            <person name="Bense V."/>
            <person name="Catcheside P."/>
            <person name="Chovatia M."/>
            <person name="Cooper J."/>
            <person name="Damon W."/>
            <person name="Desjardin D."/>
            <person name="Finy P."/>
            <person name="Geml J."/>
            <person name="Haridas S."/>
            <person name="Hughes K."/>
            <person name="Justo A."/>
            <person name="Karasinski D."/>
            <person name="Kautmanova I."/>
            <person name="Kiss B."/>
            <person name="Kocsube S."/>
            <person name="Kotiranta H."/>
            <person name="LaButti K.M."/>
            <person name="Lechner B.E."/>
            <person name="Liimatainen K."/>
            <person name="Lipzen A."/>
            <person name="Lukacs Z."/>
            <person name="Mihaltcheva S."/>
            <person name="Morgado L.N."/>
            <person name="Niskanen T."/>
            <person name="Noordeloos M.E."/>
            <person name="Ohm R.A."/>
            <person name="Ortiz-Santana B."/>
            <person name="Ovrebo C."/>
            <person name="Racz N."/>
            <person name="Riley R."/>
            <person name="Savchenko A."/>
            <person name="Shiryaev A."/>
            <person name="Soop K."/>
            <person name="Spirin V."/>
            <person name="Szebenyi C."/>
            <person name="Tomsovsky M."/>
            <person name="Tulloss R.E."/>
            <person name="Uehling J."/>
            <person name="Grigoriev I.V."/>
            <person name="Vagvolgyi C."/>
            <person name="Papp T."/>
            <person name="Martin F.M."/>
            <person name="Miettinen O."/>
            <person name="Hibbett D.S."/>
            <person name="Nagy L.G."/>
        </authorList>
    </citation>
    <scope>NUCLEOTIDE SEQUENCE [LARGE SCALE GENOMIC DNA]</scope>
    <source>
        <strain evidence="3 4">CBS 962.96</strain>
    </source>
</reference>
<evidence type="ECO:0000313" key="3">
    <source>
        <dbReference type="EMBL" id="THU90086.1"/>
    </source>
</evidence>
<dbReference type="PANTHER" id="PTHR45641:SF19">
    <property type="entry name" value="NEPHROCYSTIN-3"/>
    <property type="match status" value="1"/>
</dbReference>
<dbReference type="OrthoDB" id="431454at2759"/>
<evidence type="ECO:0000313" key="4">
    <source>
        <dbReference type="Proteomes" id="UP000297245"/>
    </source>
</evidence>
<dbReference type="Proteomes" id="UP000297245">
    <property type="component" value="Unassembled WGS sequence"/>
</dbReference>
<dbReference type="AlphaFoldDB" id="A0A4S8LLE1"/>
<keyword evidence="2" id="KW-0802">TPR repeat</keyword>
<dbReference type="PANTHER" id="PTHR45641">
    <property type="entry name" value="TETRATRICOPEPTIDE REPEAT PROTEIN (AFU_ORTHOLOGUE AFUA_6G03870)"/>
    <property type="match status" value="1"/>
</dbReference>
<dbReference type="SMART" id="SM00028">
    <property type="entry name" value="TPR"/>
    <property type="match status" value="3"/>
</dbReference>
<accession>A0A4S8LLE1</accession>
<keyword evidence="4" id="KW-1185">Reference proteome</keyword>
<evidence type="ECO:0000256" key="1">
    <source>
        <dbReference type="ARBA" id="ARBA00022737"/>
    </source>
</evidence>
<organism evidence="3 4">
    <name type="scientific">Dendrothele bispora (strain CBS 962.96)</name>
    <dbReference type="NCBI Taxonomy" id="1314807"/>
    <lineage>
        <taxon>Eukaryota</taxon>
        <taxon>Fungi</taxon>
        <taxon>Dikarya</taxon>
        <taxon>Basidiomycota</taxon>
        <taxon>Agaricomycotina</taxon>
        <taxon>Agaricomycetes</taxon>
        <taxon>Agaricomycetidae</taxon>
        <taxon>Agaricales</taxon>
        <taxon>Agaricales incertae sedis</taxon>
        <taxon>Dendrothele</taxon>
    </lineage>
</organism>
<gene>
    <name evidence="3" type="ORF">K435DRAFT_676543</name>
</gene>
<dbReference type="InterPro" id="IPR019734">
    <property type="entry name" value="TPR_rpt"/>
</dbReference>
<keyword evidence="1" id="KW-0677">Repeat</keyword>
<dbReference type="Gene3D" id="1.25.40.10">
    <property type="entry name" value="Tetratricopeptide repeat domain"/>
    <property type="match status" value="1"/>
</dbReference>
<proteinExistence type="predicted"/>
<evidence type="ECO:0000256" key="2">
    <source>
        <dbReference type="ARBA" id="ARBA00022803"/>
    </source>
</evidence>
<dbReference type="Pfam" id="PF13424">
    <property type="entry name" value="TPR_12"/>
    <property type="match status" value="2"/>
</dbReference>
<name>A0A4S8LLE1_DENBC</name>
<dbReference type="EMBL" id="ML179346">
    <property type="protein sequence ID" value="THU90086.1"/>
    <property type="molecule type" value="Genomic_DNA"/>
</dbReference>
<dbReference type="InterPro" id="IPR011990">
    <property type="entry name" value="TPR-like_helical_dom_sf"/>
</dbReference>
<protein>
    <submittedName>
        <fullName evidence="3">TPR-like protein</fullName>
    </submittedName>
</protein>
<dbReference type="SUPFAM" id="SSF48452">
    <property type="entry name" value="TPR-like"/>
    <property type="match status" value="2"/>
</dbReference>
<sequence>MKLLGGIYYRQARFKEASEMISEAQQLFQQIGNELGVAECLKTLGDIYWMQGRLYDEAIKIISDAQKQFQTTVSFCSICRIGNQMEAAQCLWSLGELYRKQGRYDEATETIMNTQTQFEEIGGKLGLADCLQSLGLIYGDQAHYDEAVEMFSNAQMQYQIIGRIVDVAWCYLNLKRPVIICNDPLTPQFPYQVG</sequence>